<dbReference type="InterPro" id="IPR001455">
    <property type="entry name" value="TusA-like"/>
</dbReference>
<reference evidence="2 3" key="1">
    <citation type="submission" date="2015-04" db="EMBL/GenBank/DDBJ databases">
        <title>The complete genome sequence of the hyperthermophilic, obligate iron-reducing archaeon Geoglobus ahangari strain 234T.</title>
        <authorList>
            <person name="Manzella M.P."/>
            <person name="Holmes D.E."/>
            <person name="Rocheleau J.M."/>
            <person name="Chung A."/>
            <person name="Reguera G."/>
            <person name="Kashefi K."/>
        </authorList>
    </citation>
    <scope>NUCLEOTIDE SEQUENCE [LARGE SCALE GENOMIC DNA]</scope>
    <source>
        <strain evidence="2 3">234</strain>
    </source>
</reference>
<dbReference type="EMBL" id="CP011267">
    <property type="protein sequence ID" value="AKG91029.1"/>
    <property type="molecule type" value="Genomic_DNA"/>
</dbReference>
<evidence type="ECO:0000313" key="2">
    <source>
        <dbReference type="EMBL" id="AKG91029.1"/>
    </source>
</evidence>
<dbReference type="Proteomes" id="UP000034723">
    <property type="component" value="Chromosome"/>
</dbReference>
<organism evidence="2 3">
    <name type="scientific">Geoglobus ahangari</name>
    <dbReference type="NCBI Taxonomy" id="113653"/>
    <lineage>
        <taxon>Archaea</taxon>
        <taxon>Methanobacteriati</taxon>
        <taxon>Methanobacteriota</taxon>
        <taxon>Archaeoglobi</taxon>
        <taxon>Archaeoglobales</taxon>
        <taxon>Archaeoglobaceae</taxon>
        <taxon>Geoglobus</taxon>
    </lineage>
</organism>
<keyword evidence="3" id="KW-1185">Reference proteome</keyword>
<dbReference type="STRING" id="113653.GAH_01687"/>
<dbReference type="Pfam" id="PF01206">
    <property type="entry name" value="TusA"/>
    <property type="match status" value="1"/>
</dbReference>
<dbReference type="SUPFAM" id="SSF64307">
    <property type="entry name" value="SirA-like"/>
    <property type="match status" value="1"/>
</dbReference>
<dbReference type="HOGENOM" id="CLU_165255_1_2_2"/>
<dbReference type="AlphaFoldDB" id="A0A0F7IEB4"/>
<dbReference type="OrthoDB" id="43656at2157"/>
<protein>
    <submittedName>
        <fullName evidence="2">Putative redox protein, regulator of disulfide bond formation</fullName>
    </submittedName>
</protein>
<dbReference type="KEGG" id="gah:GAH_01687"/>
<dbReference type="GeneID" id="24804256"/>
<dbReference type="InterPro" id="IPR036868">
    <property type="entry name" value="TusA-like_sf"/>
</dbReference>
<dbReference type="RefSeq" id="WP_048096073.1">
    <property type="nucleotide sequence ID" value="NZ_CP011267.1"/>
</dbReference>
<evidence type="ECO:0000259" key="1">
    <source>
        <dbReference type="Pfam" id="PF01206"/>
    </source>
</evidence>
<gene>
    <name evidence="2" type="ORF">GAH_01687</name>
</gene>
<proteinExistence type="predicted"/>
<dbReference type="InParanoid" id="A0A0F7IEB4"/>
<accession>A0A0F7IEB4</accession>
<name>A0A0F7IEB4_9EURY</name>
<sequence>MKVVDLRGCRCMDHIVKLERETRDYTGVFEVICSDSSALLDITAWAQRKGVEILEQKKDGDIVRFVMRKR</sequence>
<evidence type="ECO:0000313" key="3">
    <source>
        <dbReference type="Proteomes" id="UP000034723"/>
    </source>
</evidence>
<dbReference type="Gene3D" id="3.30.110.40">
    <property type="entry name" value="TusA-like domain"/>
    <property type="match status" value="1"/>
</dbReference>
<feature type="domain" description="UPF0033" evidence="1">
    <location>
        <begin position="2"/>
        <end position="69"/>
    </location>
</feature>